<reference evidence="3 4" key="1">
    <citation type="journal article" date="2012" name="Front. Microbiol.">
        <title>Redundancy and modularity in membrane-associated dissimilatory nitrate reduction in Bacillus.</title>
        <authorList>
            <person name="Heylen K."/>
            <person name="Keltjens J."/>
        </authorList>
    </citation>
    <scope>NUCLEOTIDE SEQUENCE [LARGE SCALE GENOMIC DNA]</scope>
    <source>
        <strain evidence="3 4">LMG 9581</strain>
    </source>
</reference>
<protein>
    <recommendedName>
        <fullName evidence="5">Lipoprotein</fullName>
    </recommendedName>
</protein>
<evidence type="ECO:0000256" key="2">
    <source>
        <dbReference type="SAM" id="SignalP"/>
    </source>
</evidence>
<keyword evidence="2" id="KW-0732">Signal</keyword>
<keyword evidence="4" id="KW-1185">Reference proteome</keyword>
<feature type="chain" id="PRO_5038564139" description="Lipoprotein" evidence="2">
    <location>
        <begin position="24"/>
        <end position="171"/>
    </location>
</feature>
<feature type="region of interest" description="Disordered" evidence="1">
    <location>
        <begin position="29"/>
        <end position="54"/>
    </location>
</feature>
<dbReference type="EMBL" id="AJLR01000049">
    <property type="protein sequence ID" value="EKN67188.1"/>
    <property type="molecule type" value="Genomic_DNA"/>
</dbReference>
<organism evidence="3 4">
    <name type="scientific">Schinkia azotoformans LMG 9581</name>
    <dbReference type="NCBI Taxonomy" id="1131731"/>
    <lineage>
        <taxon>Bacteria</taxon>
        <taxon>Bacillati</taxon>
        <taxon>Bacillota</taxon>
        <taxon>Bacilli</taxon>
        <taxon>Bacillales</taxon>
        <taxon>Bacillaceae</taxon>
        <taxon>Calidifontibacillus/Schinkia group</taxon>
        <taxon>Schinkia</taxon>
    </lineage>
</organism>
<dbReference type="PROSITE" id="PS51257">
    <property type="entry name" value="PROKAR_LIPOPROTEIN"/>
    <property type="match status" value="1"/>
</dbReference>
<sequence length="171" mass="19719">MFNWKSIAIFGIVSLGLFGCSTAQENATTEAKAPEINQNEQISADENKEQNGTSQEIRTYVNQTDAWMLELPSTWNDVHIVESGRMTEFIFPSQNPDYKQSLFWINTISEEEWEKAQAEGPTGSAKEITRKNGDVYLYYTPLDQVLEDNELKRYEEMVKDIPKIIESFKFE</sequence>
<evidence type="ECO:0008006" key="5">
    <source>
        <dbReference type="Google" id="ProtNLM"/>
    </source>
</evidence>
<dbReference type="RefSeq" id="WP_003331233.1">
    <property type="nucleotide sequence ID" value="NZ_AJLR01000049.1"/>
</dbReference>
<feature type="signal peptide" evidence="2">
    <location>
        <begin position="1"/>
        <end position="23"/>
    </location>
</feature>
<name>K6DGH5_SCHAZ</name>
<feature type="compositionally biased region" description="Polar residues" evidence="1">
    <location>
        <begin position="36"/>
        <end position="54"/>
    </location>
</feature>
<evidence type="ECO:0000256" key="1">
    <source>
        <dbReference type="SAM" id="MobiDB-lite"/>
    </source>
</evidence>
<evidence type="ECO:0000313" key="4">
    <source>
        <dbReference type="Proteomes" id="UP000006315"/>
    </source>
</evidence>
<dbReference type="PATRIC" id="fig|1131731.3.peg.2028"/>
<proteinExistence type="predicted"/>
<comment type="caution">
    <text evidence="3">The sequence shown here is derived from an EMBL/GenBank/DDBJ whole genome shotgun (WGS) entry which is preliminary data.</text>
</comment>
<dbReference type="Proteomes" id="UP000006315">
    <property type="component" value="Unassembled WGS sequence"/>
</dbReference>
<evidence type="ECO:0000313" key="3">
    <source>
        <dbReference type="EMBL" id="EKN67188.1"/>
    </source>
</evidence>
<dbReference type="AlphaFoldDB" id="K6DGH5"/>
<accession>K6DGH5</accession>
<gene>
    <name evidence="3" type="ORF">BAZO_09691</name>
</gene>